<comment type="subcellular location">
    <subcellularLocation>
        <location evidence="1">Cell membrane</location>
        <topology evidence="1">Multi-pass membrane protein</topology>
    </subcellularLocation>
</comment>
<dbReference type="InterPro" id="IPR001206">
    <property type="entry name" value="Diacylglycerol_kinase_cat_dom"/>
</dbReference>
<dbReference type="InterPro" id="IPR017438">
    <property type="entry name" value="ATP-NAD_kinase_N"/>
</dbReference>
<dbReference type="InterPro" id="IPR016064">
    <property type="entry name" value="NAD/diacylglycerol_kinase_sf"/>
</dbReference>
<reference evidence="8 9" key="1">
    <citation type="submission" date="2019-10" db="EMBL/GenBank/DDBJ databases">
        <title>Streptomyces tenebrisbrunneis sp.nov., an endogenous actinomycete isolated from of Lycium ruthenicum.</title>
        <authorList>
            <person name="Ma L."/>
        </authorList>
    </citation>
    <scope>NUCLEOTIDE SEQUENCE [LARGE SCALE GENOMIC DNA]</scope>
    <source>
        <strain evidence="8 9">TRM 66187</strain>
    </source>
</reference>
<dbReference type="Gene3D" id="2.60.200.40">
    <property type="match status" value="1"/>
</dbReference>
<dbReference type="RefSeq" id="WP_098754389.1">
    <property type="nucleotide sequence ID" value="NZ_WHPN01000365.1"/>
</dbReference>
<comment type="caution">
    <text evidence="8">The sequence shown here is derived from an EMBL/GenBank/DDBJ whole genome shotgun (WGS) entry which is preliminary data.</text>
</comment>
<keyword evidence="3" id="KW-0812">Transmembrane</keyword>
<dbReference type="SUPFAM" id="SSF111331">
    <property type="entry name" value="NAD kinase/diacylglycerol kinase-like"/>
    <property type="match status" value="1"/>
</dbReference>
<organism evidence="8 9">
    <name type="scientific">Streptomyces lycii</name>
    <dbReference type="NCBI Taxonomy" id="2654337"/>
    <lineage>
        <taxon>Bacteria</taxon>
        <taxon>Bacillati</taxon>
        <taxon>Actinomycetota</taxon>
        <taxon>Actinomycetes</taxon>
        <taxon>Kitasatosporales</taxon>
        <taxon>Streptomycetaceae</taxon>
        <taxon>Streptomyces</taxon>
    </lineage>
</organism>
<keyword evidence="4" id="KW-0378">Hydrolase</keyword>
<dbReference type="CDD" id="cd01610">
    <property type="entry name" value="PAP2_like"/>
    <property type="match status" value="1"/>
</dbReference>
<accession>A0ABQ7FFS8</accession>
<proteinExistence type="predicted"/>
<dbReference type="Gene3D" id="3.40.50.10330">
    <property type="entry name" value="Probable inorganic polyphosphate/atp-NAD kinase, domain 1"/>
    <property type="match status" value="1"/>
</dbReference>
<dbReference type="SMART" id="SM00014">
    <property type="entry name" value="acidPPc"/>
    <property type="match status" value="1"/>
</dbReference>
<dbReference type="InterPro" id="IPR036938">
    <property type="entry name" value="PAP2/HPO_sf"/>
</dbReference>
<keyword evidence="5" id="KW-1133">Transmembrane helix</keyword>
<dbReference type="Pfam" id="PF01569">
    <property type="entry name" value="PAP2"/>
    <property type="match status" value="1"/>
</dbReference>
<evidence type="ECO:0000313" key="9">
    <source>
        <dbReference type="Proteomes" id="UP000621266"/>
    </source>
</evidence>
<keyword evidence="2" id="KW-1003">Cell membrane</keyword>
<name>A0ABQ7FFS8_9ACTN</name>
<evidence type="ECO:0000256" key="5">
    <source>
        <dbReference type="ARBA" id="ARBA00022989"/>
    </source>
</evidence>
<evidence type="ECO:0000313" key="8">
    <source>
        <dbReference type="EMBL" id="KAF4406519.1"/>
    </source>
</evidence>
<keyword evidence="6" id="KW-0472">Membrane</keyword>
<dbReference type="PANTHER" id="PTHR14969:SF62">
    <property type="entry name" value="DECAPRENYLPHOSPHORYL-5-PHOSPHORIBOSE PHOSPHATASE RV3807C-RELATED"/>
    <property type="match status" value="1"/>
</dbReference>
<evidence type="ECO:0000256" key="3">
    <source>
        <dbReference type="ARBA" id="ARBA00022692"/>
    </source>
</evidence>
<dbReference type="Gene3D" id="1.20.144.10">
    <property type="entry name" value="Phosphatidic acid phosphatase type 2/haloperoxidase"/>
    <property type="match status" value="1"/>
</dbReference>
<feature type="domain" description="DAGKc" evidence="7">
    <location>
        <begin position="201"/>
        <end position="331"/>
    </location>
</feature>
<dbReference type="Pfam" id="PF00781">
    <property type="entry name" value="DAGK_cat"/>
    <property type="match status" value="1"/>
</dbReference>
<gene>
    <name evidence="8" type="ORF">GCU69_24560</name>
</gene>
<dbReference type="SMART" id="SM00046">
    <property type="entry name" value="DAGKc"/>
    <property type="match status" value="1"/>
</dbReference>
<evidence type="ECO:0000256" key="4">
    <source>
        <dbReference type="ARBA" id="ARBA00022801"/>
    </source>
</evidence>
<keyword evidence="9" id="KW-1185">Reference proteome</keyword>
<dbReference type="Proteomes" id="UP000621266">
    <property type="component" value="Unassembled WGS sequence"/>
</dbReference>
<evidence type="ECO:0000256" key="1">
    <source>
        <dbReference type="ARBA" id="ARBA00004651"/>
    </source>
</evidence>
<evidence type="ECO:0000256" key="6">
    <source>
        <dbReference type="ARBA" id="ARBA00023136"/>
    </source>
</evidence>
<sequence length="503" mass="52832">MDQEQGHPVRRWLGAADRAAFARVANRHWPGAERALPRLSHSANHGLLWFAAAAGMWAVGDPRTRRAAVRGVMSLALASATVNTVGKRAVRRKRPLLDGVPVIRQLKRQPVTTSFPSGHSASAAAFAVGAALESRRWGAALAPVAASVAFSRIYTGAHYPSDVLAGASLGAGAAFAVRGMLPSRSQLPPPARPRADAPALPDGEGLYVVVNPASGAQPQVADPLRQLRTALPKAEVVLYEREAGPLALVLEEAARDASGRGGALGVFGGDGTVGAAAAVALRYGVPLAVLPGGTFNHFAQDLGVETVQDACAAVASGSAVRVDVGRLTPADTPGALREPVYFLNTFSLGSYPDLVRLRERWSSRIGGPVATLLGAVHVLRTSRPVTAVVNGRRRSFWLLFAGNGAYRSVGVAPVRRYDLADGLLDVRVARGGRFARTRLVAAALTGALRHSPVYTATRPRRLRVSGLPTGTHMAYDGEVTPAPPAFELDKVEEALVVYRPVPG</sequence>
<evidence type="ECO:0000256" key="2">
    <source>
        <dbReference type="ARBA" id="ARBA00022475"/>
    </source>
</evidence>
<dbReference type="EMBL" id="WHPN01000365">
    <property type="protein sequence ID" value="KAF4406519.1"/>
    <property type="molecule type" value="Genomic_DNA"/>
</dbReference>
<evidence type="ECO:0000259" key="7">
    <source>
        <dbReference type="PROSITE" id="PS50146"/>
    </source>
</evidence>
<dbReference type="PANTHER" id="PTHR14969">
    <property type="entry name" value="SPHINGOSINE-1-PHOSPHATE PHOSPHOHYDROLASE"/>
    <property type="match status" value="1"/>
</dbReference>
<protein>
    <submittedName>
        <fullName evidence="8">Phosphatase PAP2 family protein</fullName>
    </submittedName>
</protein>
<dbReference type="PROSITE" id="PS50146">
    <property type="entry name" value="DAGK"/>
    <property type="match status" value="1"/>
</dbReference>
<dbReference type="InterPro" id="IPR000326">
    <property type="entry name" value="PAP2/HPO"/>
</dbReference>
<dbReference type="SUPFAM" id="SSF48317">
    <property type="entry name" value="Acid phosphatase/Vanadium-dependent haloperoxidase"/>
    <property type="match status" value="1"/>
</dbReference>